<keyword evidence="1" id="KW-0862">Zinc</keyword>
<evidence type="ECO:0000313" key="5">
    <source>
        <dbReference type="Proteomes" id="UP000324222"/>
    </source>
</evidence>
<evidence type="ECO:0000313" key="4">
    <source>
        <dbReference type="EMBL" id="MPC35004.1"/>
    </source>
</evidence>
<accession>A0A5B7ERM0</accession>
<keyword evidence="4" id="KW-0687">Ribonucleoprotein</keyword>
<dbReference type="PROSITE" id="PS50103">
    <property type="entry name" value="ZF_C3H1"/>
    <property type="match status" value="1"/>
</dbReference>
<dbReference type="OrthoDB" id="75923at2759"/>
<dbReference type="InterPro" id="IPR000571">
    <property type="entry name" value="Znf_CCCH"/>
</dbReference>
<evidence type="ECO:0000259" key="3">
    <source>
        <dbReference type="PROSITE" id="PS50103"/>
    </source>
</evidence>
<organism evidence="4 5">
    <name type="scientific">Portunus trituberculatus</name>
    <name type="common">Swimming crab</name>
    <name type="synonym">Neptunus trituberculatus</name>
    <dbReference type="NCBI Taxonomy" id="210409"/>
    <lineage>
        <taxon>Eukaryota</taxon>
        <taxon>Metazoa</taxon>
        <taxon>Ecdysozoa</taxon>
        <taxon>Arthropoda</taxon>
        <taxon>Crustacea</taxon>
        <taxon>Multicrustacea</taxon>
        <taxon>Malacostraca</taxon>
        <taxon>Eumalacostraca</taxon>
        <taxon>Eucarida</taxon>
        <taxon>Decapoda</taxon>
        <taxon>Pleocyemata</taxon>
        <taxon>Brachyura</taxon>
        <taxon>Eubrachyura</taxon>
        <taxon>Portunoidea</taxon>
        <taxon>Portunidae</taxon>
        <taxon>Portuninae</taxon>
        <taxon>Portunus</taxon>
    </lineage>
</organism>
<name>A0A5B7ERM0_PORTR</name>
<sequence length="69" mass="8080">MLYRASPGQISTAYWDVQTYYHFQQGEQPTHNPEPPVGYNRRDLTPPRREPCPFFNKTGTCRFGVQCSR</sequence>
<keyword evidence="1" id="KW-0863">Zinc-finger</keyword>
<keyword evidence="1" id="KW-0479">Metal-binding</keyword>
<evidence type="ECO:0000256" key="2">
    <source>
        <dbReference type="SAM" id="MobiDB-lite"/>
    </source>
</evidence>
<dbReference type="Proteomes" id="UP000324222">
    <property type="component" value="Unassembled WGS sequence"/>
</dbReference>
<dbReference type="EMBL" id="VSRR010003177">
    <property type="protein sequence ID" value="MPC35004.1"/>
    <property type="molecule type" value="Genomic_DNA"/>
</dbReference>
<gene>
    <name evidence="4" type="primary">Zrsr1</name>
    <name evidence="4" type="ORF">E2C01_028411</name>
</gene>
<protein>
    <submittedName>
        <fullName evidence="4">U2 small nuclear ribonucleoprotein auxiliary factor subunit-related protein 1</fullName>
    </submittedName>
</protein>
<feature type="compositionally biased region" description="Basic and acidic residues" evidence="2">
    <location>
        <begin position="40"/>
        <end position="51"/>
    </location>
</feature>
<feature type="zinc finger region" description="C3H1-type" evidence="1">
    <location>
        <begin position="46"/>
        <end position="69"/>
    </location>
</feature>
<proteinExistence type="predicted"/>
<dbReference type="GO" id="GO:1990904">
    <property type="term" value="C:ribonucleoprotein complex"/>
    <property type="evidence" value="ECO:0007669"/>
    <property type="project" value="UniProtKB-KW"/>
</dbReference>
<feature type="region of interest" description="Disordered" evidence="2">
    <location>
        <begin position="25"/>
        <end position="51"/>
    </location>
</feature>
<comment type="caution">
    <text evidence="4">The sequence shown here is derived from an EMBL/GenBank/DDBJ whole genome shotgun (WGS) entry which is preliminary data.</text>
</comment>
<feature type="domain" description="C3H1-type" evidence="3">
    <location>
        <begin position="46"/>
        <end position="69"/>
    </location>
</feature>
<dbReference type="GO" id="GO:0008270">
    <property type="term" value="F:zinc ion binding"/>
    <property type="evidence" value="ECO:0007669"/>
    <property type="project" value="UniProtKB-KW"/>
</dbReference>
<dbReference type="AlphaFoldDB" id="A0A5B7ERM0"/>
<dbReference type="Pfam" id="PF00642">
    <property type="entry name" value="zf-CCCH"/>
    <property type="match status" value="1"/>
</dbReference>
<evidence type="ECO:0000256" key="1">
    <source>
        <dbReference type="PROSITE-ProRule" id="PRU00723"/>
    </source>
</evidence>
<reference evidence="4 5" key="1">
    <citation type="submission" date="2019-05" db="EMBL/GenBank/DDBJ databases">
        <title>Another draft genome of Portunus trituberculatus and its Hox gene families provides insights of decapod evolution.</title>
        <authorList>
            <person name="Jeong J.-H."/>
            <person name="Song I."/>
            <person name="Kim S."/>
            <person name="Choi T."/>
            <person name="Kim D."/>
            <person name="Ryu S."/>
            <person name="Kim W."/>
        </authorList>
    </citation>
    <scope>NUCLEOTIDE SEQUENCE [LARGE SCALE GENOMIC DNA]</scope>
    <source>
        <tissue evidence="4">Muscle</tissue>
    </source>
</reference>
<keyword evidence="5" id="KW-1185">Reference proteome</keyword>